<evidence type="ECO:0000256" key="1">
    <source>
        <dbReference type="SAM" id="Coils"/>
    </source>
</evidence>
<organism evidence="3 6">
    <name type="scientific">Malaciobacter marinus</name>
    <dbReference type="NCBI Taxonomy" id="505249"/>
    <lineage>
        <taxon>Bacteria</taxon>
        <taxon>Pseudomonadati</taxon>
        <taxon>Campylobacterota</taxon>
        <taxon>Epsilonproteobacteria</taxon>
        <taxon>Campylobacterales</taxon>
        <taxon>Arcobacteraceae</taxon>
        <taxon>Malaciobacter</taxon>
    </lineage>
</organism>
<dbReference type="EMBL" id="NXAO01000020">
    <property type="protein sequence ID" value="PHO15760.1"/>
    <property type="molecule type" value="Genomic_DNA"/>
</dbReference>
<evidence type="ECO:0000313" key="5">
    <source>
        <dbReference type="Proteomes" id="UP000224740"/>
    </source>
</evidence>
<dbReference type="Proteomes" id="UP000264693">
    <property type="component" value="Chromosome"/>
</dbReference>
<keyword evidence="5" id="KW-1185">Reference proteome</keyword>
<evidence type="ECO:0000313" key="4">
    <source>
        <dbReference type="EMBL" id="PHO15760.1"/>
    </source>
</evidence>
<evidence type="ECO:0000313" key="3">
    <source>
        <dbReference type="EMBL" id="AXX88228.1"/>
    </source>
</evidence>
<feature type="transmembrane region" description="Helical" evidence="2">
    <location>
        <begin position="12"/>
        <end position="32"/>
    </location>
</feature>
<dbReference type="KEGG" id="amar:AMRN_2527"/>
<dbReference type="EMBL" id="CP032101">
    <property type="protein sequence ID" value="AXX88228.1"/>
    <property type="molecule type" value="Genomic_DNA"/>
</dbReference>
<dbReference type="AlphaFoldDB" id="A0A347TNQ0"/>
<dbReference type="RefSeq" id="WP_099310706.1">
    <property type="nucleotide sequence ID" value="NZ_CP032101.1"/>
</dbReference>
<protein>
    <submittedName>
        <fullName evidence="3">Uncharacterized protein</fullName>
    </submittedName>
</protein>
<evidence type="ECO:0000256" key="2">
    <source>
        <dbReference type="SAM" id="Phobius"/>
    </source>
</evidence>
<name>A0A347TNQ0_9BACT</name>
<reference evidence="4" key="2">
    <citation type="submission" date="2017-09" db="EMBL/GenBank/DDBJ databases">
        <authorList>
            <person name="Perez-Cataluna A."/>
            <person name="Figueras M.J."/>
            <person name="Salas-Masso N."/>
        </authorList>
    </citation>
    <scope>NUCLEOTIDE SEQUENCE</scope>
    <source>
        <strain evidence="4">CECT 7727</strain>
    </source>
</reference>
<keyword evidence="2" id="KW-1133">Transmembrane helix</keyword>
<keyword evidence="2" id="KW-0472">Membrane</keyword>
<reference evidence="3 6" key="3">
    <citation type="submission" date="2018-08" db="EMBL/GenBank/DDBJ databases">
        <title>Complete genome of the Arcobacter marinus type strain JCM 15502.</title>
        <authorList>
            <person name="Miller W.G."/>
            <person name="Yee E."/>
            <person name="Huynh S."/>
            <person name="Parker C.T."/>
        </authorList>
    </citation>
    <scope>NUCLEOTIDE SEQUENCE [LARGE SCALE GENOMIC DNA]</scope>
    <source>
        <strain evidence="3 6">JCM 15502</strain>
    </source>
</reference>
<dbReference type="Proteomes" id="UP000224740">
    <property type="component" value="Unassembled WGS sequence"/>
</dbReference>
<gene>
    <name evidence="3" type="ORF">AMRN_2527</name>
    <name evidence="4" type="ORF">CPH92_05305</name>
</gene>
<keyword evidence="1" id="KW-0175">Coiled coil</keyword>
<reference evidence="5" key="1">
    <citation type="submission" date="2017-09" db="EMBL/GenBank/DDBJ databases">
        <title>Arcobacter canalis sp. nov., a new species isolated from a water canal contaminated with urban sewage.</title>
        <authorList>
            <person name="Perez-Cataluna A."/>
            <person name="Salas-Masso N."/>
            <person name="Figueras M.J."/>
        </authorList>
    </citation>
    <scope>NUCLEOTIDE SEQUENCE [LARGE SCALE GENOMIC DNA]</scope>
    <source>
        <strain evidence="5">CECT 7727</strain>
    </source>
</reference>
<keyword evidence="2" id="KW-0812">Transmembrane</keyword>
<sequence>MIIAVKRASKKRMIIKIISIIAVIIMFIAYYFHLSEKFAKEEKQIELAQIQNDKKLEEKRRKAKIEKIIYREVESAVDLIGQLNVRNVKIISNKILIVCDPNTNIDALVVRYGTLALVKRTIEDIKIAIDLKYIVESKFNEE</sequence>
<proteinExistence type="predicted"/>
<accession>A0A347TNQ0</accession>
<evidence type="ECO:0000313" key="6">
    <source>
        <dbReference type="Proteomes" id="UP000264693"/>
    </source>
</evidence>
<feature type="coiled-coil region" evidence="1">
    <location>
        <begin position="38"/>
        <end position="67"/>
    </location>
</feature>